<dbReference type="Pfam" id="PF00689">
    <property type="entry name" value="Cation_ATPase_C"/>
    <property type="match status" value="1"/>
</dbReference>
<feature type="transmembrane region" description="Helical" evidence="15">
    <location>
        <begin position="782"/>
        <end position="807"/>
    </location>
</feature>
<evidence type="ECO:0000256" key="1">
    <source>
        <dbReference type="ARBA" id="ARBA00004127"/>
    </source>
</evidence>
<dbReference type="SUPFAM" id="SSF81653">
    <property type="entry name" value="Calcium ATPase, transduction domain A"/>
    <property type="match status" value="1"/>
</dbReference>
<evidence type="ECO:0000313" key="17">
    <source>
        <dbReference type="EMBL" id="ACB49500.1"/>
    </source>
</evidence>
<dbReference type="GO" id="GO:0012505">
    <property type="term" value="C:endomembrane system"/>
    <property type="evidence" value="ECO:0007669"/>
    <property type="project" value="UniProtKB-SubCell"/>
</dbReference>
<dbReference type="SUPFAM" id="SSF56784">
    <property type="entry name" value="HAD-like"/>
    <property type="match status" value="1"/>
</dbReference>
<keyword evidence="4" id="KW-0109">Calcium transport</keyword>
<dbReference type="InterPro" id="IPR023298">
    <property type="entry name" value="ATPase_P-typ_TM_dom_sf"/>
</dbReference>
<dbReference type="GO" id="GO:0046872">
    <property type="term" value="F:metal ion binding"/>
    <property type="evidence" value="ECO:0007669"/>
    <property type="project" value="UniProtKB-KW"/>
</dbReference>
<sequence>MQRTGMVSPDTSDRPLIYSGLTSEQVQFNRHHYGSNILTPPQKTPWWSLYLDKFSDPVIRVLIIAAIIALAIGIIEGEYAEALGILMAIFLATTLAFVNEYRANKAFDLLNHVYNQTPVKVIRDHKFTQISRQDLVVDDLVYIEQGDEVPADGELLEAVSLLVDQAKITGESKTVKKLSKSTFLSNYSEQQTYPPFRVYRSTIVAQGHGIFRVTAVGDRSEIGQVAQAVISLENYQLTPLNIQLQKLSQLIGIIGLLMAGLTFSGLLIQGIIREKISLNFPQTYCLSLVLISSLIIFIPVWFPIVKEGLKAVTLSFDCPQLFPDYSLNLWVVSVSSGLLLFLGGISLIYFQGWINHVNDILLSPSVGIIILNYFMVAVTIIVVAVPEGLAMSVTLSLAYSMAKMAAMNNLVRRMHACETIGAATVICSDKTGTLTQNKMQVEIANFPCLNCLKPTQKQIYQNLIYEGIAVNSTADLERTSQDNYSSIGNVTEGALLLWLNHQTVDYLTYRHHFNLIIQLPFSPEQKYMVTAGKSTVISGNILYFKGAPEIILSRCSQQLTSTGIRELDNKDEWLQSIYIYQERGMRVLGLAYNYLDSQVTEKEINNVSNDLIWLGFFAITDPLRPDIIEAINRCFQAGIEIKIVTGDSQKTAEEIAKKLNLYTTENNHNHPCFHLTGQEFNQLNEEEAKSVIKTLKLLSRATPLDKLRLVKLLQKNGEVVAVTGDGTNDAAALKQAQVGLSMGSGTAIAKEASDIILLDDSFNSIVTAVMWGRSLYENIQRFLLFQLTVNIVALGIAFFGLFIGISLPLTVTQMLWINLIMDTFAALALATEPPHETVLNKPPRHPQDFIISSKMLNLIMRTGSIFLLFLMGFLAYLERDGTVTPYELSIFFAVFVFLQFWNLFNTRSFGLKQWFWQGLGENKAFLAITTVIFLGQIFIVQWGGKLFRTVPLSFKDWFWIILGTSFVLWIGELWRFLLRKRTDNTVYIE</sequence>
<evidence type="ECO:0000256" key="4">
    <source>
        <dbReference type="ARBA" id="ARBA00022568"/>
    </source>
</evidence>
<keyword evidence="13" id="KW-0406">Ion transport</keyword>
<keyword evidence="14 15" id="KW-0472">Membrane</keyword>
<evidence type="ECO:0000256" key="3">
    <source>
        <dbReference type="ARBA" id="ARBA00022448"/>
    </source>
</evidence>
<feature type="transmembrane region" description="Helical" evidence="15">
    <location>
        <begin position="82"/>
        <end position="98"/>
    </location>
</feature>
<keyword evidence="6" id="KW-0479">Metal-binding</keyword>
<dbReference type="GO" id="GO:0005388">
    <property type="term" value="F:P-type calcium transporter activity"/>
    <property type="evidence" value="ECO:0007669"/>
    <property type="project" value="UniProtKB-EC"/>
</dbReference>
<feature type="transmembrane region" description="Helical" evidence="15">
    <location>
        <begin position="284"/>
        <end position="305"/>
    </location>
</feature>
<proteinExistence type="predicted"/>
<comment type="subcellular location">
    <subcellularLocation>
        <location evidence="1">Endomembrane system</location>
        <topology evidence="1">Multi-pass membrane protein</topology>
    </subcellularLocation>
</comment>
<keyword evidence="18" id="KW-1185">Reference proteome</keyword>
<dbReference type="InterPro" id="IPR004014">
    <property type="entry name" value="ATPase_P-typ_cation-transptr_N"/>
</dbReference>
<gene>
    <name evidence="17" type="ordered locus">cce_0148</name>
</gene>
<keyword evidence="7" id="KW-0547">Nucleotide-binding</keyword>
<feature type="transmembrane region" description="Helical" evidence="15">
    <location>
        <begin position="325"/>
        <end position="349"/>
    </location>
</feature>
<evidence type="ECO:0000256" key="8">
    <source>
        <dbReference type="ARBA" id="ARBA00022837"/>
    </source>
</evidence>
<dbReference type="Pfam" id="PF08282">
    <property type="entry name" value="Hydrolase_3"/>
    <property type="match status" value="1"/>
</dbReference>
<dbReference type="InterPro" id="IPR023214">
    <property type="entry name" value="HAD_sf"/>
</dbReference>
<dbReference type="InterPro" id="IPR008250">
    <property type="entry name" value="ATPase_P-typ_transduc_dom_A_sf"/>
</dbReference>
<evidence type="ECO:0000256" key="15">
    <source>
        <dbReference type="SAM" id="Phobius"/>
    </source>
</evidence>
<dbReference type="SUPFAM" id="SSF81660">
    <property type="entry name" value="Metal cation-transporting ATPase, ATP-binding domain N"/>
    <property type="match status" value="1"/>
</dbReference>
<dbReference type="InterPro" id="IPR044492">
    <property type="entry name" value="P_typ_ATPase_HD_dom"/>
</dbReference>
<dbReference type="GO" id="GO:0005524">
    <property type="term" value="F:ATP binding"/>
    <property type="evidence" value="ECO:0007669"/>
    <property type="project" value="UniProtKB-KW"/>
</dbReference>
<feature type="transmembrane region" description="Helical" evidence="15">
    <location>
        <begin position="250"/>
        <end position="272"/>
    </location>
</feature>
<evidence type="ECO:0000256" key="6">
    <source>
        <dbReference type="ARBA" id="ARBA00022723"/>
    </source>
</evidence>
<evidence type="ECO:0000256" key="13">
    <source>
        <dbReference type="ARBA" id="ARBA00023065"/>
    </source>
</evidence>
<evidence type="ECO:0000256" key="5">
    <source>
        <dbReference type="ARBA" id="ARBA00022692"/>
    </source>
</evidence>
<dbReference type="STRING" id="43989.cce_0148"/>
<dbReference type="FunFam" id="3.40.50.1000:FF:000001">
    <property type="entry name" value="Phospholipid-transporting ATPase IC"/>
    <property type="match status" value="1"/>
</dbReference>
<accession>B1WZD4</accession>
<evidence type="ECO:0000256" key="10">
    <source>
        <dbReference type="ARBA" id="ARBA00022842"/>
    </source>
</evidence>
<dbReference type="Pfam" id="PF00122">
    <property type="entry name" value="E1-E2_ATPase"/>
    <property type="match status" value="1"/>
</dbReference>
<feature type="transmembrane region" description="Helical" evidence="15">
    <location>
        <begin position="813"/>
        <end position="831"/>
    </location>
</feature>
<dbReference type="GO" id="GO:0005886">
    <property type="term" value="C:plasma membrane"/>
    <property type="evidence" value="ECO:0007669"/>
    <property type="project" value="TreeGrafter"/>
</dbReference>
<name>B1WZD4_CROS5</name>
<dbReference type="Proteomes" id="UP000001203">
    <property type="component" value="Chromosome circular"/>
</dbReference>
<feature type="transmembrane region" description="Helical" evidence="15">
    <location>
        <begin position="361"/>
        <end position="383"/>
    </location>
</feature>
<keyword evidence="5 15" id="KW-0812">Transmembrane</keyword>
<keyword evidence="8" id="KW-0106">Calcium</keyword>
<dbReference type="InterPro" id="IPR036412">
    <property type="entry name" value="HAD-like_sf"/>
</dbReference>
<dbReference type="EC" id="7.2.2.10" evidence="2"/>
<dbReference type="KEGG" id="cyt:cce_0148"/>
<dbReference type="PROSITE" id="PS00154">
    <property type="entry name" value="ATPASE_E1_E2"/>
    <property type="match status" value="1"/>
</dbReference>
<feature type="transmembrane region" description="Helical" evidence="15">
    <location>
        <begin position="924"/>
        <end position="942"/>
    </location>
</feature>
<dbReference type="SMART" id="SM00831">
    <property type="entry name" value="Cation_ATPase_N"/>
    <property type="match status" value="1"/>
</dbReference>
<dbReference type="NCBIfam" id="TIGR01494">
    <property type="entry name" value="ATPase_P-type"/>
    <property type="match status" value="2"/>
</dbReference>
<evidence type="ECO:0000256" key="9">
    <source>
        <dbReference type="ARBA" id="ARBA00022840"/>
    </source>
</evidence>
<dbReference type="Gene3D" id="1.20.1110.10">
    <property type="entry name" value="Calcium-transporting ATPase, transmembrane domain"/>
    <property type="match status" value="2"/>
</dbReference>
<evidence type="ECO:0000256" key="2">
    <source>
        <dbReference type="ARBA" id="ARBA00012790"/>
    </source>
</evidence>
<protein>
    <recommendedName>
        <fullName evidence="2">P-type Ca(2+) transporter</fullName>
        <ecNumber evidence="2">7.2.2.10</ecNumber>
    </recommendedName>
</protein>
<evidence type="ECO:0000256" key="12">
    <source>
        <dbReference type="ARBA" id="ARBA00022989"/>
    </source>
</evidence>
<dbReference type="EMBL" id="CP000806">
    <property type="protein sequence ID" value="ACB49500.1"/>
    <property type="molecule type" value="Genomic_DNA"/>
</dbReference>
<dbReference type="InterPro" id="IPR059000">
    <property type="entry name" value="ATPase_P-type_domA"/>
</dbReference>
<dbReference type="InterPro" id="IPR006408">
    <property type="entry name" value="P-type_ATPase_IIB"/>
</dbReference>
<keyword evidence="3" id="KW-0813">Transport</keyword>
<evidence type="ECO:0000256" key="7">
    <source>
        <dbReference type="ARBA" id="ARBA00022741"/>
    </source>
</evidence>
<dbReference type="SFLD" id="SFLDF00027">
    <property type="entry name" value="p-type_atpase"/>
    <property type="match status" value="1"/>
</dbReference>
<dbReference type="Gene3D" id="3.40.50.1000">
    <property type="entry name" value="HAD superfamily/HAD-like"/>
    <property type="match status" value="1"/>
</dbReference>
<dbReference type="GO" id="GO:0016887">
    <property type="term" value="F:ATP hydrolysis activity"/>
    <property type="evidence" value="ECO:0007669"/>
    <property type="project" value="InterPro"/>
</dbReference>
<dbReference type="Gene3D" id="3.40.1110.10">
    <property type="entry name" value="Calcium-transporting ATPase, cytoplasmic domain N"/>
    <property type="match status" value="1"/>
</dbReference>
<keyword evidence="10" id="KW-0460">Magnesium</keyword>
<evidence type="ECO:0000256" key="14">
    <source>
        <dbReference type="ARBA" id="ARBA00023136"/>
    </source>
</evidence>
<dbReference type="Pfam" id="PF00690">
    <property type="entry name" value="Cation_ATPase_N"/>
    <property type="match status" value="1"/>
</dbReference>
<reference evidence="17 18" key="1">
    <citation type="journal article" date="2008" name="Proc. Natl. Acad. Sci. U.S.A.">
        <title>The genome of Cyanothece 51142, a unicellular diazotrophic cyanobacterium important in the marine nitrogen cycle.</title>
        <authorList>
            <person name="Welsh E.A."/>
            <person name="Liberton M."/>
            <person name="Stoeckel J."/>
            <person name="Loh T."/>
            <person name="Elvitigala T."/>
            <person name="Wang C."/>
            <person name="Wollam A."/>
            <person name="Fulton R.S."/>
            <person name="Clifton S.W."/>
            <person name="Jacobs J.M."/>
            <person name="Aurora R."/>
            <person name="Ghosh B.K."/>
            <person name="Sherman L.A."/>
            <person name="Smith R.D."/>
            <person name="Wilson R.K."/>
            <person name="Pakrasi H.B."/>
        </authorList>
    </citation>
    <scope>NUCLEOTIDE SEQUENCE [LARGE SCALE GENOMIC DNA]</scope>
    <source>
        <strain evidence="18">ATCC 51142 / BH68</strain>
    </source>
</reference>
<dbReference type="SUPFAM" id="SSF81665">
    <property type="entry name" value="Calcium ATPase, transmembrane domain M"/>
    <property type="match status" value="2"/>
</dbReference>
<feature type="transmembrane region" description="Helical" evidence="15">
    <location>
        <begin position="57"/>
        <end position="75"/>
    </location>
</feature>
<feature type="domain" description="Cation-transporting P-type ATPase N-terminal" evidence="16">
    <location>
        <begin position="8"/>
        <end position="74"/>
    </location>
</feature>
<dbReference type="Gene3D" id="2.70.150.10">
    <property type="entry name" value="Calcium-transporting ATPase, cytoplasmic transduction domain A"/>
    <property type="match status" value="1"/>
</dbReference>
<feature type="transmembrane region" description="Helical" evidence="15">
    <location>
        <begin position="957"/>
        <end position="978"/>
    </location>
</feature>
<feature type="transmembrane region" description="Helical" evidence="15">
    <location>
        <begin position="883"/>
        <end position="904"/>
    </location>
</feature>
<dbReference type="PRINTS" id="PR00119">
    <property type="entry name" value="CATATPASE"/>
</dbReference>
<dbReference type="HOGENOM" id="CLU_002360_9_0_3"/>
<dbReference type="InterPro" id="IPR023299">
    <property type="entry name" value="ATPase_P-typ_cyto_dom_N"/>
</dbReference>
<keyword evidence="9" id="KW-0067">ATP-binding</keyword>
<keyword evidence="11" id="KW-1278">Translocase</keyword>
<dbReference type="NCBIfam" id="TIGR01517">
    <property type="entry name" value="ATPase-IIB_Ca"/>
    <property type="match status" value="1"/>
</dbReference>
<dbReference type="InterPro" id="IPR006068">
    <property type="entry name" value="ATPase_P-typ_cation-transptr_C"/>
</dbReference>
<dbReference type="Pfam" id="PF13246">
    <property type="entry name" value="Cation_ATPase"/>
    <property type="match status" value="1"/>
</dbReference>
<dbReference type="PRINTS" id="PR00120">
    <property type="entry name" value="HATPASE"/>
</dbReference>
<organism evidence="17 18">
    <name type="scientific">Crocosphaera subtropica (strain ATCC 51142 / BH68)</name>
    <name type="common">Cyanothece sp. (strain ATCC 51142)</name>
    <dbReference type="NCBI Taxonomy" id="43989"/>
    <lineage>
        <taxon>Bacteria</taxon>
        <taxon>Bacillati</taxon>
        <taxon>Cyanobacteriota</taxon>
        <taxon>Cyanophyceae</taxon>
        <taxon>Oscillatoriophycideae</taxon>
        <taxon>Chroococcales</taxon>
        <taxon>Aphanothecaceae</taxon>
        <taxon>Crocosphaera</taxon>
        <taxon>Crocosphaera subtropica</taxon>
    </lineage>
</organism>
<dbReference type="InterPro" id="IPR018303">
    <property type="entry name" value="ATPase_P-typ_P_site"/>
</dbReference>
<dbReference type="PANTHER" id="PTHR24093:SF369">
    <property type="entry name" value="CALCIUM-TRANSPORTING ATPASE"/>
    <property type="match status" value="1"/>
</dbReference>
<dbReference type="eggNOG" id="COG0474">
    <property type="taxonomic scope" value="Bacteria"/>
</dbReference>
<dbReference type="AlphaFoldDB" id="B1WZD4"/>
<dbReference type="PANTHER" id="PTHR24093">
    <property type="entry name" value="CATION TRANSPORTING ATPASE"/>
    <property type="match status" value="1"/>
</dbReference>
<dbReference type="InterPro" id="IPR001757">
    <property type="entry name" value="P_typ_ATPase"/>
</dbReference>
<dbReference type="SFLD" id="SFLDS00003">
    <property type="entry name" value="Haloacid_Dehalogenase"/>
    <property type="match status" value="1"/>
</dbReference>
<evidence type="ECO:0000256" key="11">
    <source>
        <dbReference type="ARBA" id="ARBA00022967"/>
    </source>
</evidence>
<dbReference type="SFLD" id="SFLDG00002">
    <property type="entry name" value="C1.7:_P-type_atpase_like"/>
    <property type="match status" value="1"/>
</dbReference>
<evidence type="ECO:0000259" key="16">
    <source>
        <dbReference type="SMART" id="SM00831"/>
    </source>
</evidence>
<feature type="transmembrane region" description="Helical" evidence="15">
    <location>
        <begin position="858"/>
        <end position="877"/>
    </location>
</feature>
<keyword evidence="12 15" id="KW-1133">Transmembrane helix</keyword>
<evidence type="ECO:0000313" key="18">
    <source>
        <dbReference type="Proteomes" id="UP000001203"/>
    </source>
</evidence>